<keyword evidence="2" id="KW-1185">Reference proteome</keyword>
<protein>
    <submittedName>
        <fullName evidence="1">Uncharacterized protein</fullName>
    </submittedName>
</protein>
<sequence length="111" mass="11900">MGTHAAARPKISFLSNSMVGLRGGFNDRQNLERVKTDGTRQNDQLDNVDPALAALKAGNEGLVASEPICQLFLTKARLNTGVDQRPTKCHLSLASDCFCHASHTFCDVASG</sequence>
<proteinExistence type="predicted"/>
<dbReference type="AlphaFoldDB" id="A0A2T0RGV9"/>
<evidence type="ECO:0000313" key="2">
    <source>
        <dbReference type="Proteomes" id="UP000239480"/>
    </source>
</evidence>
<evidence type="ECO:0000313" key="1">
    <source>
        <dbReference type="EMBL" id="PRY20446.1"/>
    </source>
</evidence>
<reference evidence="1 2" key="1">
    <citation type="submission" date="2018-03" db="EMBL/GenBank/DDBJ databases">
        <title>Genomic Encyclopedia of Archaeal and Bacterial Type Strains, Phase II (KMG-II): from individual species to whole genera.</title>
        <authorList>
            <person name="Goeker M."/>
        </authorList>
    </citation>
    <scope>NUCLEOTIDE SEQUENCE [LARGE SCALE GENOMIC DNA]</scope>
    <source>
        <strain evidence="1 2">DSM 29328</strain>
    </source>
</reference>
<comment type="caution">
    <text evidence="1">The sequence shown here is derived from an EMBL/GenBank/DDBJ whole genome shotgun (WGS) entry which is preliminary data.</text>
</comment>
<gene>
    <name evidence="1" type="ORF">CLV78_11345</name>
</gene>
<name>A0A2T0RGV9_9RHOB</name>
<dbReference type="EMBL" id="PVTD01000013">
    <property type="protein sequence ID" value="PRY20446.1"/>
    <property type="molecule type" value="Genomic_DNA"/>
</dbReference>
<accession>A0A2T0RGV9</accession>
<dbReference type="Proteomes" id="UP000239480">
    <property type="component" value="Unassembled WGS sequence"/>
</dbReference>
<organism evidence="1 2">
    <name type="scientific">Aliiruegeria haliotis</name>
    <dbReference type="NCBI Taxonomy" id="1280846"/>
    <lineage>
        <taxon>Bacteria</taxon>
        <taxon>Pseudomonadati</taxon>
        <taxon>Pseudomonadota</taxon>
        <taxon>Alphaproteobacteria</taxon>
        <taxon>Rhodobacterales</taxon>
        <taxon>Roseobacteraceae</taxon>
        <taxon>Aliiruegeria</taxon>
    </lineage>
</organism>